<dbReference type="Proteomes" id="UP000193648">
    <property type="component" value="Unassembled WGS sequence"/>
</dbReference>
<protein>
    <submittedName>
        <fullName evidence="1">Uncharacterized protein</fullName>
    </submittedName>
</protein>
<comment type="caution">
    <text evidence="1">The sequence shown here is derived from an EMBL/GenBank/DDBJ whole genome shotgun (WGS) entry which is preliminary data.</text>
</comment>
<sequence length="228" mass="26227">MEGSKLALDEMQRYNVQLSMMVKARKGLITSDPWRIGPCSPFQLADMTKNREYGLDPIKLWYGCICVGNRDNTTHGQRRDTSLIMIVNRSENSKDNEDLINRWKGKLVVVAHEIASNHASGLDSLYDEEVDFNLDDMDEYEQWEENIVDAAADVQAYDGPEEQRLLQKQLDDEAPFLRDTMPEGRHIPVIVKHNLRQCRELAQRSPDFFVVFAVVFAAVFSTLRMQSQ</sequence>
<dbReference type="InParanoid" id="A0A1Y2H2Q6"/>
<accession>A0A1Y2H2Q6</accession>
<dbReference type="GeneID" id="33568165"/>
<name>A0A1Y2H2Q6_9FUNG</name>
<organism evidence="1 2">
    <name type="scientific">Lobosporangium transversale</name>
    <dbReference type="NCBI Taxonomy" id="64571"/>
    <lineage>
        <taxon>Eukaryota</taxon>
        <taxon>Fungi</taxon>
        <taxon>Fungi incertae sedis</taxon>
        <taxon>Mucoromycota</taxon>
        <taxon>Mortierellomycotina</taxon>
        <taxon>Mortierellomycetes</taxon>
        <taxon>Mortierellales</taxon>
        <taxon>Mortierellaceae</taxon>
        <taxon>Lobosporangium</taxon>
    </lineage>
</organism>
<proteinExistence type="predicted"/>
<evidence type="ECO:0000313" key="1">
    <source>
        <dbReference type="EMBL" id="ORZ27342.1"/>
    </source>
</evidence>
<dbReference type="AlphaFoldDB" id="A0A1Y2H2Q6"/>
<keyword evidence="2" id="KW-1185">Reference proteome</keyword>
<reference evidence="1 2" key="1">
    <citation type="submission" date="2016-07" db="EMBL/GenBank/DDBJ databases">
        <title>Pervasive Adenine N6-methylation of Active Genes in Fungi.</title>
        <authorList>
            <consortium name="DOE Joint Genome Institute"/>
            <person name="Mondo S.J."/>
            <person name="Dannebaum R.O."/>
            <person name="Kuo R.C."/>
            <person name="Labutti K."/>
            <person name="Haridas S."/>
            <person name="Kuo A."/>
            <person name="Salamov A."/>
            <person name="Ahrendt S.R."/>
            <person name="Lipzen A."/>
            <person name="Sullivan W."/>
            <person name="Andreopoulos W.B."/>
            <person name="Clum A."/>
            <person name="Lindquist E."/>
            <person name="Daum C."/>
            <person name="Ramamoorthy G.K."/>
            <person name="Gryganskyi A."/>
            <person name="Culley D."/>
            <person name="Magnuson J.K."/>
            <person name="James T.Y."/>
            <person name="O'Malley M.A."/>
            <person name="Stajich J.E."/>
            <person name="Spatafora J.W."/>
            <person name="Visel A."/>
            <person name="Grigoriev I.V."/>
        </authorList>
    </citation>
    <scope>NUCLEOTIDE SEQUENCE [LARGE SCALE GENOMIC DNA]</scope>
    <source>
        <strain evidence="1 2">NRRL 3116</strain>
    </source>
</reference>
<gene>
    <name evidence="1" type="ORF">BCR41DRAFT_367696</name>
</gene>
<evidence type="ECO:0000313" key="2">
    <source>
        <dbReference type="Proteomes" id="UP000193648"/>
    </source>
</evidence>
<dbReference type="EMBL" id="MCFF01000004">
    <property type="protein sequence ID" value="ORZ27342.1"/>
    <property type="molecule type" value="Genomic_DNA"/>
</dbReference>
<dbReference type="RefSeq" id="XP_021885069.1">
    <property type="nucleotide sequence ID" value="XM_022026322.1"/>
</dbReference>